<dbReference type="InterPro" id="IPR011604">
    <property type="entry name" value="PDDEXK-like_dom_sf"/>
</dbReference>
<keyword evidence="2" id="KW-0547">Nucleotide-binding</keyword>
<evidence type="ECO:0000256" key="1">
    <source>
        <dbReference type="ARBA" id="ARBA00022763"/>
    </source>
</evidence>
<keyword evidence="2" id="KW-0378">Hydrolase</keyword>
<accession>A0AAU8JBZ7</accession>
<organism evidence="5">
    <name type="scientific">Planktothricoides raciborskii GIHE-MW2</name>
    <dbReference type="NCBI Taxonomy" id="2792601"/>
    <lineage>
        <taxon>Bacteria</taxon>
        <taxon>Bacillati</taxon>
        <taxon>Cyanobacteriota</taxon>
        <taxon>Cyanophyceae</taxon>
        <taxon>Oscillatoriophycideae</taxon>
        <taxon>Oscillatoriales</taxon>
        <taxon>Oscillatoriaceae</taxon>
        <taxon>Planktothricoides</taxon>
    </lineage>
</organism>
<keyword evidence="2" id="KW-0067">ATP-binding</keyword>
<dbReference type="Gene3D" id="3.90.320.10">
    <property type="match status" value="1"/>
</dbReference>
<keyword evidence="3" id="KW-0234">DNA repair</keyword>
<proteinExistence type="predicted"/>
<name>A0AAU8JBZ7_9CYAN</name>
<reference evidence="5" key="1">
    <citation type="submission" date="2024-07" db="EMBL/GenBank/DDBJ databases">
        <authorList>
            <person name="Kim Y.J."/>
            <person name="Jeong J.Y."/>
        </authorList>
    </citation>
    <scope>NUCLEOTIDE SEQUENCE</scope>
    <source>
        <strain evidence="5">GIHE-MW2</strain>
    </source>
</reference>
<evidence type="ECO:0000313" key="5">
    <source>
        <dbReference type="EMBL" id="XCM36325.1"/>
    </source>
</evidence>
<keyword evidence="1" id="KW-0227">DNA damage</keyword>
<dbReference type="Pfam" id="PF12705">
    <property type="entry name" value="PDDEXK_1"/>
    <property type="match status" value="1"/>
</dbReference>
<evidence type="ECO:0000256" key="2">
    <source>
        <dbReference type="ARBA" id="ARBA00022806"/>
    </source>
</evidence>
<dbReference type="EMBL" id="CP159837">
    <property type="protein sequence ID" value="XCM36325.1"/>
    <property type="molecule type" value="Genomic_DNA"/>
</dbReference>
<evidence type="ECO:0000256" key="3">
    <source>
        <dbReference type="ARBA" id="ARBA00023204"/>
    </source>
</evidence>
<protein>
    <submittedName>
        <fullName evidence="5">PD-(D/E)XK nuclease family protein</fullName>
    </submittedName>
</protein>
<dbReference type="RefSeq" id="WP_354635152.1">
    <property type="nucleotide sequence ID" value="NZ_CP159837.1"/>
</dbReference>
<sequence>MVNKTQKRFNRYTTVTWLAQALANEKHCQQALWQLTHYQFPQQPSTYDPSEHDDMLIQRALHLQNQGFTVYIEDQNAFKYQGEKFNICVAGRPDIIAIKDDWAVVEDVKTGKAKDSHIMQVLLYMSMLPFAPETQSLFKGHIPHGRLVYGDRTIDLPKWSVNQQFRQRLQNLIATLCNSQPPQANPSYWECRYCKVPAANCSAKMDQAI</sequence>
<dbReference type="GO" id="GO:0006281">
    <property type="term" value="P:DNA repair"/>
    <property type="evidence" value="ECO:0007669"/>
    <property type="project" value="UniProtKB-KW"/>
</dbReference>
<keyword evidence="2" id="KW-0347">Helicase</keyword>
<dbReference type="GO" id="GO:0004386">
    <property type="term" value="F:helicase activity"/>
    <property type="evidence" value="ECO:0007669"/>
    <property type="project" value="UniProtKB-KW"/>
</dbReference>
<dbReference type="InterPro" id="IPR038726">
    <property type="entry name" value="PDDEXK_AddAB-type"/>
</dbReference>
<gene>
    <name evidence="5" type="ORF">ABWT76_005080</name>
</gene>
<evidence type="ECO:0000259" key="4">
    <source>
        <dbReference type="Pfam" id="PF12705"/>
    </source>
</evidence>
<dbReference type="AlphaFoldDB" id="A0AAU8JBZ7"/>
<feature type="domain" description="PD-(D/E)XK endonuclease-like" evidence="4">
    <location>
        <begin position="74"/>
        <end position="197"/>
    </location>
</feature>